<evidence type="ECO:0000313" key="3">
    <source>
        <dbReference type="Proteomes" id="UP001372338"/>
    </source>
</evidence>
<feature type="compositionally biased region" description="Low complexity" evidence="1">
    <location>
        <begin position="34"/>
        <end position="49"/>
    </location>
</feature>
<comment type="caution">
    <text evidence="2">The sequence shown here is derived from an EMBL/GenBank/DDBJ whole genome shotgun (WGS) entry which is preliminary data.</text>
</comment>
<accession>A0AAN9I331</accession>
<keyword evidence="3" id="KW-1185">Reference proteome</keyword>
<dbReference type="EMBL" id="JAYWIO010000005">
    <property type="protein sequence ID" value="KAK7258686.1"/>
    <property type="molecule type" value="Genomic_DNA"/>
</dbReference>
<dbReference type="AlphaFoldDB" id="A0AAN9I331"/>
<dbReference type="Gene3D" id="3.90.660.10">
    <property type="match status" value="1"/>
</dbReference>
<feature type="region of interest" description="Disordered" evidence="1">
    <location>
        <begin position="34"/>
        <end position="64"/>
    </location>
</feature>
<sequence>MVPPLLQLQSTFNLKLLPPPFPFTPTFPFPTLIINSQKPSNSSPSNNNNRKNRGKMRKPSYGTSRKSILKKSFNQEQVTFTAPFSDDPLVAIIGGGISGLICALFLEKRGVRSTVFDTGVHGVGGRMGTRVIDPHPLVFDHAAQFFTVNDPRFAELVNAWMDKGLVREWQGTIGELQNGGHFVPFLPSPPRYIATNGMRSLAESLLSETQMVNVMRPCWISKLEPFNGMWHLSENGKPCGKFDAIVIAHNGKCANRLLMTSGLPLIAKQMKRLELNSIWALLAAFEDPLPLPGSTEVPFEGAFVRGVDSVSWMANNTKKLMSSQSGGPHCWTFLSTAAYGKQNKVPQENIPSATTARVTTGMLEGVEAALGLSKGSLPKPFYSRLQLWGAALPTNTPGIPCIFDPFGRAGICGDWLLGSNIEAAVLSGIAQANHIADYFQSPGTDPEEFAVGLNNEFQPLEGHDIGQFPGLESEEKMNEGQIYELAK</sequence>
<dbReference type="Pfam" id="PF13450">
    <property type="entry name" value="NAD_binding_8"/>
    <property type="match status" value="1"/>
</dbReference>
<dbReference type="SUPFAM" id="SSF51905">
    <property type="entry name" value="FAD/NAD(P)-binding domain"/>
    <property type="match status" value="1"/>
</dbReference>
<dbReference type="Proteomes" id="UP001372338">
    <property type="component" value="Unassembled WGS sequence"/>
</dbReference>
<evidence type="ECO:0000313" key="2">
    <source>
        <dbReference type="EMBL" id="KAK7258686.1"/>
    </source>
</evidence>
<dbReference type="Gene3D" id="3.50.50.60">
    <property type="entry name" value="FAD/NAD(P)-binding domain"/>
    <property type="match status" value="1"/>
</dbReference>
<protein>
    <submittedName>
        <fullName evidence="2">Uncharacterized protein</fullName>
    </submittedName>
</protein>
<name>A0AAN9I331_CROPI</name>
<organism evidence="2 3">
    <name type="scientific">Crotalaria pallida</name>
    <name type="common">Smooth rattlebox</name>
    <name type="synonym">Crotalaria striata</name>
    <dbReference type="NCBI Taxonomy" id="3830"/>
    <lineage>
        <taxon>Eukaryota</taxon>
        <taxon>Viridiplantae</taxon>
        <taxon>Streptophyta</taxon>
        <taxon>Embryophyta</taxon>
        <taxon>Tracheophyta</taxon>
        <taxon>Spermatophyta</taxon>
        <taxon>Magnoliopsida</taxon>
        <taxon>eudicotyledons</taxon>
        <taxon>Gunneridae</taxon>
        <taxon>Pentapetalae</taxon>
        <taxon>rosids</taxon>
        <taxon>fabids</taxon>
        <taxon>Fabales</taxon>
        <taxon>Fabaceae</taxon>
        <taxon>Papilionoideae</taxon>
        <taxon>50 kb inversion clade</taxon>
        <taxon>genistoids sensu lato</taxon>
        <taxon>core genistoids</taxon>
        <taxon>Crotalarieae</taxon>
        <taxon>Crotalaria</taxon>
    </lineage>
</organism>
<dbReference type="PANTHER" id="PTHR16128:SF8">
    <property type="entry name" value="EXPRESSED PROTEIN"/>
    <property type="match status" value="1"/>
</dbReference>
<gene>
    <name evidence="2" type="ORF">RIF29_24268</name>
</gene>
<dbReference type="InterPro" id="IPR036188">
    <property type="entry name" value="FAD/NAD-bd_sf"/>
</dbReference>
<dbReference type="PANTHER" id="PTHR16128">
    <property type="entry name" value="FAD/NAD(P)-BINDING OXIDOREDUCTASE FAMILY PROTEIN"/>
    <property type="match status" value="1"/>
</dbReference>
<evidence type="ECO:0000256" key="1">
    <source>
        <dbReference type="SAM" id="MobiDB-lite"/>
    </source>
</evidence>
<reference evidence="2 3" key="1">
    <citation type="submission" date="2024-01" db="EMBL/GenBank/DDBJ databases">
        <title>The genomes of 5 underutilized Papilionoideae crops provide insights into root nodulation and disease resistanc.</title>
        <authorList>
            <person name="Yuan L."/>
        </authorList>
    </citation>
    <scope>NUCLEOTIDE SEQUENCE [LARGE SCALE GENOMIC DNA]</scope>
    <source>
        <strain evidence="2">ZHUSHIDOU_FW_LH</strain>
        <tissue evidence="2">Leaf</tissue>
    </source>
</reference>
<proteinExistence type="predicted"/>